<reference evidence="1 2" key="1">
    <citation type="journal article" date="2020" name="Front. Microbiol.">
        <title>Phenotypic and Genetic Characterization of the Cheese Ripening Yeast Geotrichum candidum.</title>
        <authorList>
            <person name="Perkins V."/>
            <person name="Vignola S."/>
            <person name="Lessard M.H."/>
            <person name="Plante P.L."/>
            <person name="Corbeil J."/>
            <person name="Dugat-Bony E."/>
            <person name="Frenette M."/>
            <person name="Labrie S."/>
        </authorList>
    </citation>
    <scope>NUCLEOTIDE SEQUENCE [LARGE SCALE GENOMIC DNA]</scope>
    <source>
        <strain evidence="1 2">LMA-1147</strain>
    </source>
</reference>
<organism evidence="1 2">
    <name type="scientific">Geotrichum galactomycetum</name>
    <dbReference type="NCBI Taxonomy" id="27317"/>
    <lineage>
        <taxon>Eukaryota</taxon>
        <taxon>Fungi</taxon>
        <taxon>Dikarya</taxon>
        <taxon>Ascomycota</taxon>
        <taxon>Saccharomycotina</taxon>
        <taxon>Dipodascomycetes</taxon>
        <taxon>Dipodascales</taxon>
        <taxon>Dipodascaceae</taxon>
        <taxon>Geotrichum</taxon>
    </lineage>
</organism>
<keyword evidence="2" id="KW-1185">Reference proteome</keyword>
<evidence type="ECO:0000313" key="1">
    <source>
        <dbReference type="EMBL" id="KAF5094947.1"/>
    </source>
</evidence>
<gene>
    <name evidence="1" type="ORF">D0Z00_003322</name>
</gene>
<dbReference type="EMBL" id="QVQA01000142">
    <property type="protein sequence ID" value="KAF5094947.1"/>
    <property type="molecule type" value="Genomic_DNA"/>
</dbReference>
<protein>
    <submittedName>
        <fullName evidence="1">Uncharacterized protein</fullName>
    </submittedName>
</protein>
<dbReference type="Proteomes" id="UP000744676">
    <property type="component" value="Unassembled WGS sequence"/>
</dbReference>
<proteinExistence type="predicted"/>
<evidence type="ECO:0000313" key="2">
    <source>
        <dbReference type="Proteomes" id="UP000744676"/>
    </source>
</evidence>
<accession>A0ACB6V1K0</accession>
<comment type="caution">
    <text evidence="1">The sequence shown here is derived from an EMBL/GenBank/DDBJ whole genome shotgun (WGS) entry which is preliminary data.</text>
</comment>
<sequence length="1267" mass="142487">MIGPPQPPASEFSKSAPANTDDINSKPHASDFSSRLNKLENLFEIISSQTEIDFPVCVDCESALVDGFKHKFEESCQERDSYIDFLNNLKAESEPSEKEVTQLRLDIKNLELENEECLSNLKLAEDEKRQIEKELEDLQKEIDALDQEEGEFYKTQNEFDLEMAELHDEKDRVESLYEKESNQLEKLQKVNVYNDVFCIGFDGYFGTINGLRLGRLKDIKVEWSEINAAWGQVLLLLATVTNKIGFKIKGYRLRPLGSMSRIEKLELDERTGEYVKAASLELFSSGDYPLERILNHKRLDAAMLAFLAVLKQICDHIESTDDSLHAPHPITDDKIGGISIKLSMSTSNENWTTACKFALASIFNLCHGLDQAFVDPALITQKVISGVCHGISTIDLDNLAAETAASFTTLHPDYATLATRIVVSNLHKQTESDFTKVINQLYECRNPKTGEIDPIISDKVYEVVKKHGERLNKVINYRRDFDYTYFGIKTLERTYLLRVKNKIVERPQHLLMRTAIGIHGDDIEKVVETYLLLSKKYFTHASPTLFNAGTIRPQMSSCFIVGMKDDSMQGIYDTLKTCAMISKHAGGIGLHAHNIRSSGTYIAGTSGTSSGVIPMLKVFNATAKYADQGGNKRPGAFAVYLEPWHGDIIEFLEIRKTGGDEEMRARDLFSALWIPDLFMEKVEQNLDWCLFSPNDVPKLVDAYGEEFRKLYEQYEREEKYVRKISAQKLWYLILDAQIETGGPFMMYKDACNLKSNQSNIGTIRSSNLCTEIVQYSSPEEVAACNLASLALPNFVDQDGDKVWFDFDALHKVTKVVVKNLDAIIDENWCPVEEAEVSNKRHRPVAVGIQGFADMLLALRLPFESKETKRLNIQIFETIYHGAIEASMELAQVSGPYDSYEGSYVSKGLLQYDLWQHKPTDLWDWETLKDQIEKYGVRNSLVTALMPTASTSQILGFNECFEPYTTNTYTRKVPAGEFLIVNPWLLRDLAKLGLWNTEMKDQLLKNQGSVQAIDGIPVDIKQLYKTVWEIPQRVVVELAADRAPFIDQSQSMNIYMKDPGYKRLTSMHFMGWHKGLKTGMYFLRTQPQTETFHQAPLPRVAEEQYAVRGNAMESTTTLSMATAITATAAASTTGVSRAHSRRVSLPGGKTTVYQENTDNMVRPSRLVCLDANTGRLEVLSGPQGPSKAGHRHSANEIDLESPLLASGTSNNSGSTSNGSFSGSKRRILGAGKKKRDSPTKRVTISDHNDQDSATESSSSSKRPKLEKE</sequence>
<name>A0ACB6V1K0_9ASCO</name>